<dbReference type="InterPro" id="IPR012349">
    <property type="entry name" value="Split_barrel_FMN-bd"/>
</dbReference>
<dbReference type="Gene3D" id="2.30.110.10">
    <property type="entry name" value="Electron Transport, Fmn-binding Protein, Chain A"/>
    <property type="match status" value="1"/>
</dbReference>
<reference evidence="1 2" key="1">
    <citation type="submission" date="2019-03" db="EMBL/GenBank/DDBJ databases">
        <title>Genomic Encyclopedia of Type Strains, Phase IV (KMG-IV): sequencing the most valuable type-strain genomes for metagenomic binning, comparative biology and taxonomic classification.</title>
        <authorList>
            <person name="Goeker M."/>
        </authorList>
    </citation>
    <scope>NUCLEOTIDE SEQUENCE [LARGE SCALE GENOMIC DNA]</scope>
    <source>
        <strain evidence="1 2">DSM 18401</strain>
    </source>
</reference>
<dbReference type="RefSeq" id="WP_133034274.1">
    <property type="nucleotide sequence ID" value="NZ_BAABEI010000012.1"/>
</dbReference>
<accession>A0A4R2CVL1</accession>
<sequence length="214" mass="23727">MYTSRHFAMADERDMRAAIARYGLATLVSHSPSEGLQATAVPVLFDPDDPSGQRLIAHMARANPHWRAIADDEMVLLLFRGPDAYVSPGHYRMEEDVPTWNYSAVQVRGRLAHARDAAENRRVLERTVEHFEARLGTGWRLSGISAAVVEMYARGTASFSVVIDRMDAAHKMSQDKLREDVAAVITGLSATEDEQARAVAEVMTSVTLVPGRHR</sequence>
<evidence type="ECO:0000313" key="1">
    <source>
        <dbReference type="EMBL" id="TCN45567.1"/>
    </source>
</evidence>
<protein>
    <submittedName>
        <fullName evidence="1">PaiB family negative transcriptional regulator</fullName>
    </submittedName>
</protein>
<keyword evidence="2" id="KW-1185">Reference proteome</keyword>
<dbReference type="EMBL" id="SLVX01000006">
    <property type="protein sequence ID" value="TCN45567.1"/>
    <property type="molecule type" value="Genomic_DNA"/>
</dbReference>
<dbReference type="AlphaFoldDB" id="A0A4R2CVL1"/>
<dbReference type="Proteomes" id="UP000295351">
    <property type="component" value="Unassembled WGS sequence"/>
</dbReference>
<gene>
    <name evidence="1" type="ORF">EV665_10643</name>
</gene>
<comment type="caution">
    <text evidence="1">The sequence shown here is derived from an EMBL/GenBank/DDBJ whole genome shotgun (WGS) entry which is preliminary data.</text>
</comment>
<name>A0A4R2CVL1_SHIGR</name>
<dbReference type="PANTHER" id="PTHR35802">
    <property type="entry name" value="PROTEASE SYNTHASE AND SPORULATION PROTEIN PAI 2"/>
    <property type="match status" value="1"/>
</dbReference>
<dbReference type="SUPFAM" id="SSF50475">
    <property type="entry name" value="FMN-binding split barrel"/>
    <property type="match status" value="1"/>
</dbReference>
<dbReference type="PIRSF" id="PIRSF010372">
    <property type="entry name" value="PaiB"/>
    <property type="match status" value="1"/>
</dbReference>
<dbReference type="Pfam" id="PF04299">
    <property type="entry name" value="FMN_bind_2"/>
    <property type="match status" value="1"/>
</dbReference>
<evidence type="ECO:0000313" key="2">
    <source>
        <dbReference type="Proteomes" id="UP000295351"/>
    </source>
</evidence>
<organism evidence="1 2">
    <name type="scientific">Shinella granuli</name>
    <dbReference type="NCBI Taxonomy" id="323621"/>
    <lineage>
        <taxon>Bacteria</taxon>
        <taxon>Pseudomonadati</taxon>
        <taxon>Pseudomonadota</taxon>
        <taxon>Alphaproteobacteria</taxon>
        <taxon>Hyphomicrobiales</taxon>
        <taxon>Rhizobiaceae</taxon>
        <taxon>Shinella</taxon>
    </lineage>
</organism>
<dbReference type="PANTHER" id="PTHR35802:SF1">
    <property type="entry name" value="PROTEASE SYNTHASE AND SPORULATION PROTEIN PAI 2"/>
    <property type="match status" value="1"/>
</dbReference>
<dbReference type="InterPro" id="IPR007396">
    <property type="entry name" value="TR_PAI2-type"/>
</dbReference>
<proteinExistence type="predicted"/>